<dbReference type="Proteomes" id="UP000823635">
    <property type="component" value="Unassembled WGS sequence"/>
</dbReference>
<accession>A0A9D9DKK7</accession>
<reference evidence="1" key="2">
    <citation type="journal article" date="2021" name="PeerJ">
        <title>Extensive microbial diversity within the chicken gut microbiome revealed by metagenomics and culture.</title>
        <authorList>
            <person name="Gilroy R."/>
            <person name="Ravi A."/>
            <person name="Getino M."/>
            <person name="Pursley I."/>
            <person name="Horton D.L."/>
            <person name="Alikhan N.F."/>
            <person name="Baker D."/>
            <person name="Gharbi K."/>
            <person name="Hall N."/>
            <person name="Watson M."/>
            <person name="Adriaenssens E.M."/>
            <person name="Foster-Nyarko E."/>
            <person name="Jarju S."/>
            <person name="Secka A."/>
            <person name="Antonio M."/>
            <person name="Oren A."/>
            <person name="Chaudhuri R.R."/>
            <person name="La Ragione R."/>
            <person name="Hildebrand F."/>
            <person name="Pallen M.J."/>
        </authorList>
    </citation>
    <scope>NUCLEOTIDE SEQUENCE</scope>
    <source>
        <strain evidence="1">15467</strain>
    </source>
</reference>
<protein>
    <submittedName>
        <fullName evidence="1">Uncharacterized protein</fullName>
    </submittedName>
</protein>
<dbReference type="EMBL" id="JADINB010000147">
    <property type="protein sequence ID" value="MBO8429662.1"/>
    <property type="molecule type" value="Genomic_DNA"/>
</dbReference>
<name>A0A9D9DKK7_9BACT</name>
<evidence type="ECO:0000313" key="1">
    <source>
        <dbReference type="EMBL" id="MBO8429662.1"/>
    </source>
</evidence>
<proteinExistence type="predicted"/>
<gene>
    <name evidence="1" type="ORF">IAC68_07015</name>
</gene>
<comment type="caution">
    <text evidence="1">The sequence shown here is derived from an EMBL/GenBank/DDBJ whole genome shotgun (WGS) entry which is preliminary data.</text>
</comment>
<reference evidence="1" key="1">
    <citation type="submission" date="2020-10" db="EMBL/GenBank/DDBJ databases">
        <authorList>
            <person name="Gilroy R."/>
        </authorList>
    </citation>
    <scope>NUCLEOTIDE SEQUENCE</scope>
    <source>
        <strain evidence="1">15467</strain>
    </source>
</reference>
<organism evidence="1 2">
    <name type="scientific">Candidatus Egerieousia excrementavium</name>
    <dbReference type="NCBI Taxonomy" id="2840778"/>
    <lineage>
        <taxon>Bacteria</taxon>
        <taxon>Pseudomonadati</taxon>
        <taxon>Bacteroidota</taxon>
        <taxon>Bacteroidia</taxon>
        <taxon>Bacteroidales</taxon>
        <taxon>Candidatus Egerieousia</taxon>
    </lineage>
</organism>
<sequence>MLNITGGGEQLFKKENKCIQMAPDMIISDTEEPEVIIGKVLKLFGK</sequence>
<dbReference type="AlphaFoldDB" id="A0A9D9DKK7"/>
<evidence type="ECO:0000313" key="2">
    <source>
        <dbReference type="Proteomes" id="UP000823635"/>
    </source>
</evidence>